<dbReference type="Proteomes" id="UP000783588">
    <property type="component" value="Unassembled WGS sequence"/>
</dbReference>
<evidence type="ECO:0000313" key="8">
    <source>
        <dbReference type="Proteomes" id="UP000783588"/>
    </source>
</evidence>
<feature type="transmembrane region" description="Helical" evidence="6">
    <location>
        <begin position="398"/>
        <end position="415"/>
    </location>
</feature>
<evidence type="ECO:0000256" key="3">
    <source>
        <dbReference type="ARBA" id="ARBA00022692"/>
    </source>
</evidence>
<comment type="caution">
    <text evidence="7">The sequence shown here is derived from an EMBL/GenBank/DDBJ whole genome shotgun (WGS) entry which is preliminary data.</text>
</comment>
<keyword evidence="4 6" id="KW-1133">Transmembrane helix</keyword>
<gene>
    <name evidence="7" type="ORF">KQI75_01425</name>
</gene>
<reference evidence="7 8" key="1">
    <citation type="submission" date="2021-06" db="EMBL/GenBank/DDBJ databases">
        <authorList>
            <person name="Sun Q."/>
            <person name="Li D."/>
        </authorList>
    </citation>
    <scope>NUCLEOTIDE SEQUENCE [LARGE SCALE GENOMIC DNA]</scope>
    <source>
        <strain evidence="7 8">MSJd-7</strain>
    </source>
</reference>
<feature type="transmembrane region" description="Helical" evidence="6">
    <location>
        <begin position="374"/>
        <end position="392"/>
    </location>
</feature>
<keyword evidence="8" id="KW-1185">Reference proteome</keyword>
<protein>
    <submittedName>
        <fullName evidence="7">Polysaccharide biosynthesis C-terminal domain-containing protein</fullName>
    </submittedName>
</protein>
<dbReference type="EMBL" id="JAHLQI010000001">
    <property type="protein sequence ID" value="MBU5489300.1"/>
    <property type="molecule type" value="Genomic_DNA"/>
</dbReference>
<dbReference type="InterPro" id="IPR050833">
    <property type="entry name" value="Poly_Biosynth_Transport"/>
</dbReference>
<comment type="subcellular location">
    <subcellularLocation>
        <location evidence="1">Cell membrane</location>
        <topology evidence="1">Multi-pass membrane protein</topology>
    </subcellularLocation>
</comment>
<dbReference type="PANTHER" id="PTHR30250">
    <property type="entry name" value="PST FAMILY PREDICTED COLANIC ACID TRANSPORTER"/>
    <property type="match status" value="1"/>
</dbReference>
<evidence type="ECO:0000256" key="2">
    <source>
        <dbReference type="ARBA" id="ARBA00022475"/>
    </source>
</evidence>
<feature type="transmembrane region" description="Helical" evidence="6">
    <location>
        <begin position="335"/>
        <end position="353"/>
    </location>
</feature>
<feature type="transmembrane region" description="Helical" evidence="6">
    <location>
        <begin position="186"/>
        <end position="203"/>
    </location>
</feature>
<feature type="transmembrane region" description="Helical" evidence="6">
    <location>
        <begin position="457"/>
        <end position="482"/>
    </location>
</feature>
<evidence type="ECO:0000256" key="1">
    <source>
        <dbReference type="ARBA" id="ARBA00004651"/>
    </source>
</evidence>
<feature type="transmembrane region" description="Helical" evidence="6">
    <location>
        <begin position="6"/>
        <end position="28"/>
    </location>
</feature>
<keyword evidence="3 6" id="KW-0812">Transmembrane</keyword>
<organism evidence="7 8">
    <name type="scientific">Butyricicoccus intestinisimiae</name>
    <dbReference type="NCBI Taxonomy" id="2841509"/>
    <lineage>
        <taxon>Bacteria</taxon>
        <taxon>Bacillati</taxon>
        <taxon>Bacillota</taxon>
        <taxon>Clostridia</taxon>
        <taxon>Eubacteriales</taxon>
        <taxon>Butyricicoccaceae</taxon>
        <taxon>Butyricicoccus</taxon>
    </lineage>
</organism>
<evidence type="ECO:0000256" key="5">
    <source>
        <dbReference type="ARBA" id="ARBA00023136"/>
    </source>
</evidence>
<feature type="transmembrane region" description="Helical" evidence="6">
    <location>
        <begin position="241"/>
        <end position="262"/>
    </location>
</feature>
<feature type="transmembrane region" description="Helical" evidence="6">
    <location>
        <begin position="302"/>
        <end position="323"/>
    </location>
</feature>
<evidence type="ECO:0000256" key="4">
    <source>
        <dbReference type="ARBA" id="ARBA00022989"/>
    </source>
</evidence>
<dbReference type="PANTHER" id="PTHR30250:SF26">
    <property type="entry name" value="PSMA PROTEIN"/>
    <property type="match status" value="1"/>
</dbReference>
<evidence type="ECO:0000256" key="6">
    <source>
        <dbReference type="SAM" id="Phobius"/>
    </source>
</evidence>
<feature type="transmembrane region" description="Helical" evidence="6">
    <location>
        <begin position="154"/>
        <end position="174"/>
    </location>
</feature>
<keyword evidence="5 6" id="KW-0472">Membrane</keyword>
<evidence type="ECO:0000313" key="7">
    <source>
        <dbReference type="EMBL" id="MBU5489300.1"/>
    </source>
</evidence>
<feature type="transmembrane region" description="Helical" evidence="6">
    <location>
        <begin position="120"/>
        <end position="139"/>
    </location>
</feature>
<keyword evidence="2" id="KW-1003">Cell membrane</keyword>
<sequence length="501" mass="56696">MRKKRLVWNTTTSLVYQLVTIICGLILPRLILNGFGSEVNGLVNSIKQFLTVISFLELGVGAVVQSALYKPLSENDTVKLSQIVTSANIFFRKIAFILAVYIVGLLVFYPKIVNAKFGYVYTDILIIAISIGSLVQYYFGIVDMLFLNAAQRGYVQYIPQSISIILNTLISYIMIRYGASIQAIKFVSSLIYLVRPIVLRIYIRKHYSLNYHEKYSAEPISQKWNGVAQHIAAIVLDSTDVIVLSTFSTLANVSIYSVYYLVVSGVKQLFMSLTNGFQSLIGELWARREIDELNRIFGWFEWLIHTGTVFFFGCTGILMLPFVQVYTKGITDANYIQPFFAALITIANAGHCLRLPYNIMILSGGHYKQTQSNYIIAAVVNIIISVIAVNTWGLVGVAIGTLIAMFYQTVWMAIYDSKNLIKWPLRNFIKQCFVDFLTVVIASLITSQLKLTSIEYISWLILAIKTAVVWIIVIWLINLVFYNDKIRHIMSKIGISVVKER</sequence>
<proteinExistence type="predicted"/>
<name>A0ABS6ENN0_9FIRM</name>
<feature type="transmembrane region" description="Helical" evidence="6">
    <location>
        <begin position="427"/>
        <end position="445"/>
    </location>
</feature>
<dbReference type="RefSeq" id="WP_216468905.1">
    <property type="nucleotide sequence ID" value="NZ_JAHLQI010000001.1"/>
</dbReference>
<feature type="transmembrane region" description="Helical" evidence="6">
    <location>
        <begin position="89"/>
        <end position="108"/>
    </location>
</feature>
<accession>A0ABS6ENN0</accession>